<evidence type="ECO:0000256" key="2">
    <source>
        <dbReference type="ARBA" id="ARBA00004749"/>
    </source>
</evidence>
<dbReference type="UniPathway" id="UPA00232"/>
<gene>
    <name evidence="10" type="ORF">GCM10011369_12090</name>
</gene>
<comment type="similarity">
    <text evidence="3">Belongs to the UbiH/COQ6 family.</text>
</comment>
<dbReference type="Gene3D" id="3.50.50.60">
    <property type="entry name" value="FAD/NAD(P)-binding domain"/>
    <property type="match status" value="2"/>
</dbReference>
<reference evidence="11" key="1">
    <citation type="journal article" date="2019" name="Int. J. Syst. Evol. Microbiol.">
        <title>The Global Catalogue of Microorganisms (GCM) 10K type strain sequencing project: providing services to taxonomists for standard genome sequencing and annotation.</title>
        <authorList>
            <consortium name="The Broad Institute Genomics Platform"/>
            <consortium name="The Broad Institute Genome Sequencing Center for Infectious Disease"/>
            <person name="Wu L."/>
            <person name="Ma J."/>
        </authorList>
    </citation>
    <scope>NUCLEOTIDE SEQUENCE [LARGE SCALE GENOMIC DNA]</scope>
    <source>
        <strain evidence="11">CGMCC 1.10130</strain>
    </source>
</reference>
<evidence type="ECO:0000256" key="7">
    <source>
        <dbReference type="ARBA" id="ARBA00023033"/>
    </source>
</evidence>
<feature type="domain" description="FAD-binding" evidence="9">
    <location>
        <begin position="20"/>
        <end position="358"/>
    </location>
</feature>
<dbReference type="InterPro" id="IPR051205">
    <property type="entry name" value="UbiH/COQ6_monooxygenase"/>
</dbReference>
<keyword evidence="11" id="KW-1185">Reference proteome</keyword>
<dbReference type="GO" id="GO:0008681">
    <property type="term" value="F:2-octaprenyl-6-methoxyphenol hydroxylase activity"/>
    <property type="evidence" value="ECO:0007669"/>
    <property type="project" value="TreeGrafter"/>
</dbReference>
<dbReference type="PRINTS" id="PR00420">
    <property type="entry name" value="RNGMNOXGNASE"/>
</dbReference>
<dbReference type="GO" id="GO:0006744">
    <property type="term" value="P:ubiquinone biosynthetic process"/>
    <property type="evidence" value="ECO:0007669"/>
    <property type="project" value="UniProtKB-UniPathway"/>
</dbReference>
<dbReference type="Proteomes" id="UP000619743">
    <property type="component" value="Unassembled WGS sequence"/>
</dbReference>
<dbReference type="InterPro" id="IPR002938">
    <property type="entry name" value="FAD-bd"/>
</dbReference>
<dbReference type="InterPro" id="IPR010971">
    <property type="entry name" value="UbiH/COQ6"/>
</dbReference>
<keyword evidence="4" id="KW-0285">Flavoprotein</keyword>
<evidence type="ECO:0000256" key="1">
    <source>
        <dbReference type="ARBA" id="ARBA00001974"/>
    </source>
</evidence>
<dbReference type="AlphaFoldDB" id="A0A8J2XLS2"/>
<dbReference type="InterPro" id="IPR036188">
    <property type="entry name" value="FAD/NAD-bd_sf"/>
</dbReference>
<dbReference type="SUPFAM" id="SSF51905">
    <property type="entry name" value="FAD/NAD(P)-binding domain"/>
    <property type="match status" value="1"/>
</dbReference>
<sequence length="446" mass="48034">MTKDMSLNDSQPASGDVAEYDLVIAGAGLAGLSLAYALRQVLPWRIALVESQPEKSSLQTINATAQYDERVLALSAMTVRILKALDIWPALAEQGYPICKIHVSDEGNYGKVRLDADQQGVAADSHADNQHDQPSVGPASFGPPSFGQVMAARILGQVLADKAAELDVDWFRPDEIVATQVHSTSRQLTLKSGAILNTKLLVVADGSDSATSKLLGVQAEVHDYHHVAVIANITTDVEHQGLAVERFTSNGPLALLPMTDNRRSLVWTLPPERAEQVMALRNDEFSVELQQAMGYRNGLIEQVGSRQSYPLKRRLVTRAALPRAVVIGNAAHALHPIAGQGFNLALRDVMELAMQLNQQGVAADIGVPSSVQAYQQQRDGDQYGVANATHALALLFSNSITPLKWARNLGLVAMSHLPSAQQLLVDKAMGVSALSQVVEDWSKAKG</sequence>
<dbReference type="PANTHER" id="PTHR43876">
    <property type="entry name" value="UBIQUINONE BIOSYNTHESIS MONOOXYGENASE COQ6, MITOCHONDRIAL"/>
    <property type="match status" value="1"/>
</dbReference>
<keyword evidence="7" id="KW-0503">Monooxygenase</keyword>
<comment type="caution">
    <text evidence="10">The sequence shown here is derived from an EMBL/GenBank/DDBJ whole genome shotgun (WGS) entry which is preliminary data.</text>
</comment>
<feature type="region of interest" description="Disordered" evidence="8">
    <location>
        <begin position="120"/>
        <end position="142"/>
    </location>
</feature>
<dbReference type="RefSeq" id="WP_087505043.1">
    <property type="nucleotide sequence ID" value="NZ_BMDX01000004.1"/>
</dbReference>
<dbReference type="PANTHER" id="PTHR43876:SF8">
    <property type="entry name" value="2-OCTAPRENYL-6-METHOXYPHENOL HYDROXYLASE"/>
    <property type="match status" value="1"/>
</dbReference>
<protein>
    <submittedName>
        <fullName evidence="10">2-octaprenyl-6-methoxyphenyl hydroxylase</fullName>
    </submittedName>
</protein>
<comment type="pathway">
    <text evidence="2">Cofactor biosynthesis; ubiquinone biosynthesis.</text>
</comment>
<dbReference type="NCBIfam" id="NF004356">
    <property type="entry name" value="PRK05732.1"/>
    <property type="match status" value="1"/>
</dbReference>
<dbReference type="NCBIfam" id="TIGR01988">
    <property type="entry name" value="Ubi-OHases"/>
    <property type="match status" value="1"/>
</dbReference>
<dbReference type="GO" id="GO:0071949">
    <property type="term" value="F:FAD binding"/>
    <property type="evidence" value="ECO:0007669"/>
    <property type="project" value="InterPro"/>
</dbReference>
<evidence type="ECO:0000259" key="9">
    <source>
        <dbReference type="Pfam" id="PF01494"/>
    </source>
</evidence>
<evidence type="ECO:0000256" key="8">
    <source>
        <dbReference type="SAM" id="MobiDB-lite"/>
    </source>
</evidence>
<evidence type="ECO:0000313" key="10">
    <source>
        <dbReference type="EMBL" id="GGA71885.1"/>
    </source>
</evidence>
<dbReference type="OrthoDB" id="9769565at2"/>
<organism evidence="10 11">
    <name type="scientific">Neiella marina</name>
    <dbReference type="NCBI Taxonomy" id="508461"/>
    <lineage>
        <taxon>Bacteria</taxon>
        <taxon>Pseudomonadati</taxon>
        <taxon>Pseudomonadota</taxon>
        <taxon>Gammaproteobacteria</taxon>
        <taxon>Alteromonadales</taxon>
        <taxon>Echinimonadaceae</taxon>
        <taxon>Neiella</taxon>
    </lineage>
</organism>
<evidence type="ECO:0000256" key="6">
    <source>
        <dbReference type="ARBA" id="ARBA00023002"/>
    </source>
</evidence>
<accession>A0A8J2XLS2</accession>
<evidence type="ECO:0000256" key="5">
    <source>
        <dbReference type="ARBA" id="ARBA00022827"/>
    </source>
</evidence>
<evidence type="ECO:0000256" key="4">
    <source>
        <dbReference type="ARBA" id="ARBA00022630"/>
    </source>
</evidence>
<evidence type="ECO:0000256" key="3">
    <source>
        <dbReference type="ARBA" id="ARBA00005349"/>
    </source>
</evidence>
<evidence type="ECO:0000313" key="11">
    <source>
        <dbReference type="Proteomes" id="UP000619743"/>
    </source>
</evidence>
<name>A0A8J2XLS2_9GAMM</name>
<dbReference type="Pfam" id="PF01494">
    <property type="entry name" value="FAD_binding_3"/>
    <property type="match status" value="1"/>
</dbReference>
<proteinExistence type="inferred from homology"/>
<keyword evidence="5" id="KW-0274">FAD</keyword>
<comment type="cofactor">
    <cofactor evidence="1">
        <name>FAD</name>
        <dbReference type="ChEBI" id="CHEBI:57692"/>
    </cofactor>
</comment>
<keyword evidence="6" id="KW-0560">Oxidoreductase</keyword>
<dbReference type="EMBL" id="BMDX01000004">
    <property type="protein sequence ID" value="GGA71885.1"/>
    <property type="molecule type" value="Genomic_DNA"/>
</dbReference>